<evidence type="ECO:0000256" key="4">
    <source>
        <dbReference type="ARBA" id="ARBA00023163"/>
    </source>
</evidence>
<dbReference type="EMBL" id="CAKLDI010000001">
    <property type="protein sequence ID" value="CAH0532469.1"/>
    <property type="molecule type" value="Genomic_DNA"/>
</dbReference>
<sequence>MAQLNPIWLQTFQTLVELGHFTQTAQQLNMTQPGVSQHIQKLEQACGQSLISRFGKRFELTEAGRLVYQYACQFKQQQASLLASLAQDDPWQGECRLDCSGSLALLLYPQCLAQQKLQPGWSVSIEAAPNERILQRIEAGLSHVGIVSYCPAPSQFYAESIASQTLCLVLPASFAKQAINASVLHQIGVVQHPDLAHYLNRYMELCGDDALSHVQFQDLKVTSRINQIGQILLPVLLGLGFTVLPYSAVLACPYREDLLIHQAPNPVLESLYWVQKRNRQLPKRYDSLKHLVERSLSPLSTG</sequence>
<dbReference type="Gene3D" id="1.10.10.10">
    <property type="entry name" value="Winged helix-like DNA-binding domain superfamily/Winged helix DNA-binding domain"/>
    <property type="match status" value="1"/>
</dbReference>
<dbReference type="Gene3D" id="3.40.190.10">
    <property type="entry name" value="Periplasmic binding protein-like II"/>
    <property type="match status" value="2"/>
</dbReference>
<proteinExistence type="inferred from homology"/>
<gene>
    <name evidence="6" type="ORF">VST7929_00298</name>
</gene>
<comment type="similarity">
    <text evidence="1">Belongs to the LysR transcriptional regulatory family.</text>
</comment>
<feature type="domain" description="HTH lysR-type" evidence="5">
    <location>
        <begin position="4"/>
        <end position="61"/>
    </location>
</feature>
<evidence type="ECO:0000256" key="2">
    <source>
        <dbReference type="ARBA" id="ARBA00023015"/>
    </source>
</evidence>
<dbReference type="InterPro" id="IPR036388">
    <property type="entry name" value="WH-like_DNA-bd_sf"/>
</dbReference>
<evidence type="ECO:0000259" key="5">
    <source>
        <dbReference type="PROSITE" id="PS50931"/>
    </source>
</evidence>
<dbReference type="Pfam" id="PF00126">
    <property type="entry name" value="HTH_1"/>
    <property type="match status" value="1"/>
</dbReference>
<evidence type="ECO:0000313" key="6">
    <source>
        <dbReference type="EMBL" id="CAH0532469.1"/>
    </source>
</evidence>
<dbReference type="Proteomes" id="UP000838672">
    <property type="component" value="Unassembled WGS sequence"/>
</dbReference>
<name>A0ABN8DUK0_9VIBR</name>
<dbReference type="PANTHER" id="PTHR30126">
    <property type="entry name" value="HTH-TYPE TRANSCRIPTIONAL REGULATOR"/>
    <property type="match status" value="1"/>
</dbReference>
<evidence type="ECO:0000256" key="1">
    <source>
        <dbReference type="ARBA" id="ARBA00009437"/>
    </source>
</evidence>
<dbReference type="PANTHER" id="PTHR30126:SF99">
    <property type="entry name" value="TRANSCRIPTIONAL REGULATOR LYSR FAMILY"/>
    <property type="match status" value="1"/>
</dbReference>
<keyword evidence="7" id="KW-1185">Reference proteome</keyword>
<dbReference type="PRINTS" id="PR00039">
    <property type="entry name" value="HTHLYSR"/>
</dbReference>
<keyword evidence="2" id="KW-0805">Transcription regulation</keyword>
<evidence type="ECO:0000256" key="3">
    <source>
        <dbReference type="ARBA" id="ARBA00023125"/>
    </source>
</evidence>
<dbReference type="SUPFAM" id="SSF53850">
    <property type="entry name" value="Periplasmic binding protein-like II"/>
    <property type="match status" value="1"/>
</dbReference>
<keyword evidence="3" id="KW-0238">DNA-binding</keyword>
<accession>A0ABN8DUK0</accession>
<reference evidence="6" key="1">
    <citation type="submission" date="2021-11" db="EMBL/GenBank/DDBJ databases">
        <authorList>
            <person name="Rodrigo-Torres L."/>
            <person name="Arahal R. D."/>
            <person name="Lucena T."/>
        </authorList>
    </citation>
    <scope>NUCLEOTIDE SEQUENCE</scope>
    <source>
        <strain evidence="6">CECT 7929</strain>
    </source>
</reference>
<dbReference type="SUPFAM" id="SSF46785">
    <property type="entry name" value="Winged helix' DNA-binding domain"/>
    <property type="match status" value="1"/>
</dbReference>
<dbReference type="InterPro" id="IPR000847">
    <property type="entry name" value="LysR_HTH_N"/>
</dbReference>
<dbReference type="InterPro" id="IPR005119">
    <property type="entry name" value="LysR_subst-bd"/>
</dbReference>
<dbReference type="PROSITE" id="PS50931">
    <property type="entry name" value="HTH_LYSR"/>
    <property type="match status" value="1"/>
</dbReference>
<dbReference type="InterPro" id="IPR036390">
    <property type="entry name" value="WH_DNA-bd_sf"/>
</dbReference>
<organism evidence="6 7">
    <name type="scientific">Vibrio stylophorae</name>
    <dbReference type="NCBI Taxonomy" id="659351"/>
    <lineage>
        <taxon>Bacteria</taxon>
        <taxon>Pseudomonadati</taxon>
        <taxon>Pseudomonadota</taxon>
        <taxon>Gammaproteobacteria</taxon>
        <taxon>Vibrionales</taxon>
        <taxon>Vibrionaceae</taxon>
        <taxon>Vibrio</taxon>
    </lineage>
</organism>
<dbReference type="Pfam" id="PF03466">
    <property type="entry name" value="LysR_substrate"/>
    <property type="match status" value="1"/>
</dbReference>
<protein>
    <recommendedName>
        <fullName evidence="5">HTH lysR-type domain-containing protein</fullName>
    </recommendedName>
</protein>
<dbReference type="CDD" id="cd05466">
    <property type="entry name" value="PBP2_LTTR_substrate"/>
    <property type="match status" value="1"/>
</dbReference>
<comment type="caution">
    <text evidence="6">The sequence shown here is derived from an EMBL/GenBank/DDBJ whole genome shotgun (WGS) entry which is preliminary data.</text>
</comment>
<dbReference type="RefSeq" id="WP_237464383.1">
    <property type="nucleotide sequence ID" value="NZ_CAKLDI010000001.1"/>
</dbReference>
<evidence type="ECO:0000313" key="7">
    <source>
        <dbReference type="Proteomes" id="UP000838672"/>
    </source>
</evidence>
<keyword evidence="4" id="KW-0804">Transcription</keyword>